<dbReference type="Proteomes" id="UP000217199">
    <property type="component" value="Unassembled WGS sequence"/>
</dbReference>
<dbReference type="EMBL" id="NBII01000003">
    <property type="protein sequence ID" value="PAV21038.1"/>
    <property type="molecule type" value="Genomic_DNA"/>
</dbReference>
<evidence type="ECO:0000256" key="6">
    <source>
        <dbReference type="SAM" id="Phobius"/>
    </source>
</evidence>
<dbReference type="STRING" id="2282107.A0A286UN74"/>
<dbReference type="AlphaFoldDB" id="A0A286UN74"/>
<dbReference type="GO" id="GO:0016020">
    <property type="term" value="C:membrane"/>
    <property type="evidence" value="ECO:0007669"/>
    <property type="project" value="UniProtKB-SubCell"/>
</dbReference>
<dbReference type="InterPro" id="IPR005178">
    <property type="entry name" value="Ostalpha/TMEM184C"/>
</dbReference>
<gene>
    <name evidence="7" type="ORF">PNOK_0366500</name>
</gene>
<feature type="compositionally biased region" description="Low complexity" evidence="5">
    <location>
        <begin position="559"/>
        <end position="577"/>
    </location>
</feature>
<organism evidence="7 8">
    <name type="scientific">Pyrrhoderma noxium</name>
    <dbReference type="NCBI Taxonomy" id="2282107"/>
    <lineage>
        <taxon>Eukaryota</taxon>
        <taxon>Fungi</taxon>
        <taxon>Dikarya</taxon>
        <taxon>Basidiomycota</taxon>
        <taxon>Agaricomycotina</taxon>
        <taxon>Agaricomycetes</taxon>
        <taxon>Hymenochaetales</taxon>
        <taxon>Hymenochaetaceae</taxon>
        <taxon>Pyrrhoderma</taxon>
    </lineage>
</organism>
<keyword evidence="2 6" id="KW-0812">Transmembrane</keyword>
<evidence type="ECO:0000313" key="8">
    <source>
        <dbReference type="Proteomes" id="UP000217199"/>
    </source>
</evidence>
<feature type="region of interest" description="Disordered" evidence="5">
    <location>
        <begin position="475"/>
        <end position="529"/>
    </location>
</feature>
<feature type="region of interest" description="Disordered" evidence="5">
    <location>
        <begin position="674"/>
        <end position="698"/>
    </location>
</feature>
<keyword evidence="4 6" id="KW-0472">Membrane</keyword>
<evidence type="ECO:0000256" key="1">
    <source>
        <dbReference type="ARBA" id="ARBA00004141"/>
    </source>
</evidence>
<feature type="transmembrane region" description="Helical" evidence="6">
    <location>
        <begin position="198"/>
        <end position="219"/>
    </location>
</feature>
<evidence type="ECO:0000256" key="3">
    <source>
        <dbReference type="ARBA" id="ARBA00022989"/>
    </source>
</evidence>
<reference evidence="7 8" key="1">
    <citation type="journal article" date="2017" name="Mol. Ecol.">
        <title>Comparative and population genomic landscape of Phellinus noxius: A hypervariable fungus causing root rot in trees.</title>
        <authorList>
            <person name="Chung C.L."/>
            <person name="Lee T.J."/>
            <person name="Akiba M."/>
            <person name="Lee H.H."/>
            <person name="Kuo T.H."/>
            <person name="Liu D."/>
            <person name="Ke H.M."/>
            <person name="Yokoi T."/>
            <person name="Roa M.B."/>
            <person name="Lu M.J."/>
            <person name="Chang Y.Y."/>
            <person name="Ann P.J."/>
            <person name="Tsai J.N."/>
            <person name="Chen C.Y."/>
            <person name="Tzean S.S."/>
            <person name="Ota Y."/>
            <person name="Hattori T."/>
            <person name="Sahashi N."/>
            <person name="Liou R.F."/>
            <person name="Kikuchi T."/>
            <person name="Tsai I.J."/>
        </authorList>
    </citation>
    <scope>NUCLEOTIDE SEQUENCE [LARGE SCALE GENOMIC DNA]</scope>
    <source>
        <strain evidence="7 8">FFPRI411160</strain>
    </source>
</reference>
<dbReference type="OrthoDB" id="5348404at2759"/>
<evidence type="ECO:0000256" key="5">
    <source>
        <dbReference type="SAM" id="MobiDB-lite"/>
    </source>
</evidence>
<feature type="transmembrane region" description="Helical" evidence="6">
    <location>
        <begin position="121"/>
        <end position="142"/>
    </location>
</feature>
<dbReference type="PANTHER" id="PTHR23423">
    <property type="entry name" value="ORGANIC SOLUTE TRANSPORTER-RELATED"/>
    <property type="match status" value="1"/>
</dbReference>
<feature type="transmembrane region" description="Helical" evidence="6">
    <location>
        <begin position="56"/>
        <end position="83"/>
    </location>
</feature>
<accession>A0A286UN74</accession>
<keyword evidence="3 6" id="KW-1133">Transmembrane helix</keyword>
<protein>
    <submittedName>
        <fullName evidence="7">Uncharacterized protein</fullName>
    </submittedName>
</protein>
<keyword evidence="8" id="KW-1185">Reference proteome</keyword>
<dbReference type="InParanoid" id="A0A286UN74"/>
<feature type="transmembrane region" description="Helical" evidence="6">
    <location>
        <begin position="154"/>
        <end position="178"/>
    </location>
</feature>
<feature type="compositionally biased region" description="Low complexity" evidence="5">
    <location>
        <begin position="485"/>
        <end position="498"/>
    </location>
</feature>
<proteinExistence type="predicted"/>
<dbReference type="FunCoup" id="A0A286UN74">
    <property type="interactions" value="149"/>
</dbReference>
<evidence type="ECO:0000313" key="7">
    <source>
        <dbReference type="EMBL" id="PAV21038.1"/>
    </source>
</evidence>
<dbReference type="SMART" id="SM01417">
    <property type="entry name" value="Solute_trans_a"/>
    <property type="match status" value="1"/>
</dbReference>
<feature type="transmembrane region" description="Helical" evidence="6">
    <location>
        <begin position="231"/>
        <end position="254"/>
    </location>
</feature>
<feature type="transmembrane region" description="Helical" evidence="6">
    <location>
        <begin position="20"/>
        <end position="44"/>
    </location>
</feature>
<feature type="region of interest" description="Disordered" evidence="5">
    <location>
        <begin position="546"/>
        <end position="582"/>
    </location>
</feature>
<comment type="caution">
    <text evidence="7">The sequence shown here is derived from an EMBL/GenBank/DDBJ whole genome shotgun (WGS) entry which is preliminary data.</text>
</comment>
<evidence type="ECO:0000256" key="2">
    <source>
        <dbReference type="ARBA" id="ARBA00022692"/>
    </source>
</evidence>
<sequence length="698" mass="78414">MAEEGDTPLGSGSGSSLPLPVLVISGTCTVFAVLVSGMSIFLHLKNYRKPLLQRMVIRIMLMVPIYAISSLISLFSLNAAFVIDVIRDIYEAFHSVFPISLIKQEIDVSDPYVFLFFKRGIIQYVEVKPILAIATLILKAVGKYNEGSFRADSGYLYISIVYNVSICLSLYCLALFWMCVNEDLKPYRPMPKFLCVKGILFFSFWQSIFISILVSAGAIKRLGPYTDEEHISLGLVDTLICFEMPIFAIAHMYAFSHTDYIDRNVMYAARMPMYYAFRDAFGLKDVIEDARATLRGEGMDYREFEPAEGFIHQGSGRDRRIKAGLRYSKGGQKKYWLPMPADVTERNGTSSRAIRPLGGDEDDEEVYAPLLEDQAAAVVHDAYNVRQEKALAERRGFEIPFSDPDPEEETLYEHSRKYLFGDYLYPCIDVSSEYARQTMWNEEERILRDERGAYYSPLRSTVALLPGEKRRSGYGAVKAPALNRTHSSTSSDNDAHSSQKGKGKARNSQNMHESPWFNNGSVIDKLDNEIPPPADGVRLGWTKHSRRVASPKVQHIAKSISPLASSSSDRSTPESPRNIPRIKNLPTDAVDLVVKNESLAEEEIEHERRKGEPAVRGSGWRKAFTQGHFIPDAKIEKEHIPVGEDVEPTSNVERYPSAWRDNTVIEIEDSGIARASTPPAHAQVPASGFPPHEENPWA</sequence>
<evidence type="ECO:0000256" key="4">
    <source>
        <dbReference type="ARBA" id="ARBA00023136"/>
    </source>
</evidence>
<feature type="compositionally biased region" description="Polar residues" evidence="5">
    <location>
        <begin position="506"/>
        <end position="521"/>
    </location>
</feature>
<name>A0A286UN74_9AGAM</name>
<dbReference type="Pfam" id="PF03619">
    <property type="entry name" value="Solute_trans_a"/>
    <property type="match status" value="2"/>
</dbReference>
<comment type="subcellular location">
    <subcellularLocation>
        <location evidence="1">Membrane</location>
        <topology evidence="1">Multi-pass membrane protein</topology>
    </subcellularLocation>
</comment>